<keyword evidence="2 7" id="KW-0645">Protease</keyword>
<comment type="similarity">
    <text evidence="1 8">Belongs to the peptidase S14 family.</text>
</comment>
<proteinExistence type="inferred from homology"/>
<dbReference type="GO" id="GO:0006515">
    <property type="term" value="P:protein quality control for misfolded or incompletely synthesized proteins"/>
    <property type="evidence" value="ECO:0007669"/>
    <property type="project" value="TreeGrafter"/>
</dbReference>
<keyword evidence="10" id="KW-1185">Reference proteome</keyword>
<dbReference type="RefSeq" id="XP_018225531.1">
    <property type="nucleotide sequence ID" value="XM_018370646.1"/>
</dbReference>
<dbReference type="GO" id="GO:0009368">
    <property type="term" value="C:endopeptidase Clp complex"/>
    <property type="evidence" value="ECO:0007669"/>
    <property type="project" value="TreeGrafter"/>
</dbReference>
<dbReference type="GO" id="GO:0051117">
    <property type="term" value="F:ATPase binding"/>
    <property type="evidence" value="ECO:0007669"/>
    <property type="project" value="TreeGrafter"/>
</dbReference>
<evidence type="ECO:0000256" key="6">
    <source>
        <dbReference type="PROSITE-ProRule" id="PRU10086"/>
    </source>
</evidence>
<dbReference type="HAMAP" id="MF_00444">
    <property type="entry name" value="ClpP"/>
    <property type="match status" value="1"/>
</dbReference>
<dbReference type="Gene3D" id="3.90.226.10">
    <property type="entry name" value="2-enoyl-CoA Hydratase, Chain A, domain 1"/>
    <property type="match status" value="1"/>
</dbReference>
<gene>
    <name evidence="9" type="ORF">T552_02090</name>
</gene>
<evidence type="ECO:0000256" key="1">
    <source>
        <dbReference type="ARBA" id="ARBA00007039"/>
    </source>
</evidence>
<feature type="active site" evidence="6">
    <location>
        <position position="166"/>
    </location>
</feature>
<protein>
    <recommendedName>
        <fullName evidence="8">ATP-dependent Clp protease proteolytic subunit</fullName>
        <ecNumber evidence="7">3.4.21.92</ecNumber>
    </recommendedName>
</protein>
<dbReference type="PANTHER" id="PTHR10381">
    <property type="entry name" value="ATP-DEPENDENT CLP PROTEASE PROTEOLYTIC SUBUNIT"/>
    <property type="match status" value="1"/>
</dbReference>
<dbReference type="SUPFAM" id="SSF52096">
    <property type="entry name" value="ClpP/crotonase"/>
    <property type="match status" value="1"/>
</dbReference>
<reference evidence="10" key="1">
    <citation type="journal article" date="2016" name="Nat. Commun.">
        <title>Genome analysis of three Pneumocystis species reveals adaptation mechanisms to life exclusively in mammalian hosts.</title>
        <authorList>
            <person name="Ma L."/>
            <person name="Chen Z."/>
            <person name="Huang D.W."/>
            <person name="Kutty G."/>
            <person name="Ishihara M."/>
            <person name="Wang H."/>
            <person name="Abouelleil A."/>
            <person name="Bishop L."/>
            <person name="Davey E."/>
            <person name="Deng R."/>
            <person name="Deng X."/>
            <person name="Fan L."/>
            <person name="Fantoni G."/>
            <person name="Fitzgerald M."/>
            <person name="Gogineni E."/>
            <person name="Goldberg J.M."/>
            <person name="Handley G."/>
            <person name="Hu X."/>
            <person name="Huber C."/>
            <person name="Jiao X."/>
            <person name="Jones K."/>
            <person name="Levin J.Z."/>
            <person name="Liu Y."/>
            <person name="Macdonald P."/>
            <person name="Melnikov A."/>
            <person name="Raley C."/>
            <person name="Sassi M."/>
            <person name="Sherman B.T."/>
            <person name="Song X."/>
            <person name="Sykes S."/>
            <person name="Tran B."/>
            <person name="Walsh L."/>
            <person name="Xia Y."/>
            <person name="Yang J."/>
            <person name="Young S."/>
            <person name="Zeng Q."/>
            <person name="Zheng X."/>
            <person name="Stephens R."/>
            <person name="Nusbaum C."/>
            <person name="Birren B.W."/>
            <person name="Azadi P."/>
            <person name="Lempicki R.A."/>
            <person name="Cuomo C.A."/>
            <person name="Kovacs J.A."/>
        </authorList>
    </citation>
    <scope>NUCLEOTIDE SEQUENCE [LARGE SCALE GENOMIC DNA]</scope>
    <source>
        <strain evidence="10">B80</strain>
    </source>
</reference>
<evidence type="ECO:0000313" key="9">
    <source>
        <dbReference type="EMBL" id="KTW27649.1"/>
    </source>
</evidence>
<evidence type="ECO:0000256" key="7">
    <source>
        <dbReference type="RuleBase" id="RU000549"/>
    </source>
</evidence>
<dbReference type="VEuPathDB" id="FungiDB:T552_02090"/>
<dbReference type="PROSITE" id="PS00381">
    <property type="entry name" value="CLP_PROTEASE_SER"/>
    <property type="match status" value="1"/>
</dbReference>
<comment type="caution">
    <text evidence="9">The sequence shown here is derived from an EMBL/GenBank/DDBJ whole genome shotgun (WGS) entry which is preliminary data.</text>
</comment>
<dbReference type="InterPro" id="IPR001907">
    <property type="entry name" value="ClpP"/>
</dbReference>
<dbReference type="GO" id="GO:0004252">
    <property type="term" value="F:serine-type endopeptidase activity"/>
    <property type="evidence" value="ECO:0007669"/>
    <property type="project" value="UniProtKB-EC"/>
</dbReference>
<sequence length="240" mass="27245">MITRNRLWNTKLSQLYLTYFKKREFFEYTNNKCFLNFQNRLFSHIPVPYVIEQTGRFVNTFDIFSRLLRERIVCLNGVINDGVSAVVVAQLLFLEAENPEKPISLYINSSGGNVTAGLALYDTMQYIRSPVSTLCIGQASSMASLLLAGGAPGQRYALPHASIMIHQPSGGVSGQASDIAIHAREILKVRERLNFIYQKHLTRIKDLGDIEKIMERDYFLTPQEALELGIIDEILVKRNK</sequence>
<keyword evidence="3 7" id="KW-0378">Hydrolase</keyword>
<dbReference type="AlphaFoldDB" id="A0A0W4ZH05"/>
<dbReference type="InterPro" id="IPR023562">
    <property type="entry name" value="ClpP/TepA"/>
</dbReference>
<evidence type="ECO:0000256" key="2">
    <source>
        <dbReference type="ARBA" id="ARBA00022670"/>
    </source>
</evidence>
<dbReference type="PROSITE" id="PS00382">
    <property type="entry name" value="CLP_PROTEASE_HIS"/>
    <property type="match status" value="1"/>
</dbReference>
<dbReference type="EC" id="3.4.21.92" evidence="7"/>
<evidence type="ECO:0000256" key="8">
    <source>
        <dbReference type="RuleBase" id="RU003567"/>
    </source>
</evidence>
<dbReference type="EMBL" id="LFVZ01000009">
    <property type="protein sequence ID" value="KTW27649.1"/>
    <property type="molecule type" value="Genomic_DNA"/>
</dbReference>
<dbReference type="PANTHER" id="PTHR10381:SF11">
    <property type="entry name" value="ATP-DEPENDENT CLP PROTEASE PROTEOLYTIC SUBUNIT, MITOCHONDRIAL"/>
    <property type="match status" value="1"/>
</dbReference>
<dbReference type="NCBIfam" id="NF001368">
    <property type="entry name" value="PRK00277.1"/>
    <property type="match status" value="1"/>
</dbReference>
<dbReference type="PRINTS" id="PR00127">
    <property type="entry name" value="CLPPROTEASEP"/>
</dbReference>
<dbReference type="Proteomes" id="UP000054454">
    <property type="component" value="Unassembled WGS sequence"/>
</dbReference>
<dbReference type="InterPro" id="IPR018215">
    <property type="entry name" value="ClpP_Ser_AS"/>
</dbReference>
<evidence type="ECO:0000313" key="10">
    <source>
        <dbReference type="Proteomes" id="UP000054454"/>
    </source>
</evidence>
<evidence type="ECO:0000256" key="3">
    <source>
        <dbReference type="ARBA" id="ARBA00022801"/>
    </source>
</evidence>
<feature type="active site" evidence="5">
    <location>
        <position position="141"/>
    </location>
</feature>
<dbReference type="Pfam" id="PF00574">
    <property type="entry name" value="CLP_protease"/>
    <property type="match status" value="1"/>
</dbReference>
<evidence type="ECO:0000256" key="5">
    <source>
        <dbReference type="PROSITE-ProRule" id="PRU10085"/>
    </source>
</evidence>
<dbReference type="InterPro" id="IPR029045">
    <property type="entry name" value="ClpP/crotonase-like_dom_sf"/>
</dbReference>
<keyword evidence="4 7" id="KW-0720">Serine protease</keyword>
<dbReference type="CDD" id="cd07017">
    <property type="entry name" value="S14_ClpP_2"/>
    <property type="match status" value="1"/>
</dbReference>
<accession>A0A0W4ZH05</accession>
<dbReference type="GeneID" id="28936849"/>
<organism evidence="9 10">
    <name type="scientific">Pneumocystis carinii (strain B80)</name>
    <name type="common">Rat pneumocystis pneumonia agent</name>
    <name type="synonym">Pneumocystis carinii f. sp. carinii</name>
    <dbReference type="NCBI Taxonomy" id="1408658"/>
    <lineage>
        <taxon>Eukaryota</taxon>
        <taxon>Fungi</taxon>
        <taxon>Dikarya</taxon>
        <taxon>Ascomycota</taxon>
        <taxon>Taphrinomycotina</taxon>
        <taxon>Pneumocystomycetes</taxon>
        <taxon>Pneumocystaceae</taxon>
        <taxon>Pneumocystis</taxon>
    </lineage>
</organism>
<dbReference type="InterPro" id="IPR033135">
    <property type="entry name" value="ClpP_His_AS"/>
</dbReference>
<evidence type="ECO:0000256" key="4">
    <source>
        <dbReference type="ARBA" id="ARBA00022825"/>
    </source>
</evidence>
<dbReference type="OrthoDB" id="2017408at2759"/>
<dbReference type="GO" id="GO:0004176">
    <property type="term" value="F:ATP-dependent peptidase activity"/>
    <property type="evidence" value="ECO:0007669"/>
    <property type="project" value="InterPro"/>
</dbReference>
<dbReference type="FunFam" id="3.90.226.10:FF:000001">
    <property type="entry name" value="ATP-dependent Clp protease proteolytic subunit"/>
    <property type="match status" value="1"/>
</dbReference>
<name>A0A0W4ZH05_PNEC8</name>